<sequence>MTKKKNTQTKAAPAPATRSSDVSVTEKAMDSSQDKMENLKTLNSMLLKETVEHRGQLADLRSKLDELSIEHGFMSSIEHQVFGVSFSNLLLDAFSRLDDEAWKRVGIEKSLHLKEIRIRELECEIVCLVEQMEVVMKNREEVDRIRLELGVLEVEKKEVERRLVEKEHFIAELEVGSNALEKNRREMEVRLGGEIDGLKRRMAELVNDEEAASRRFAERELYIKQLDSEKSVLEQEKKGIELKLMAEIGELRQKMADRELYLKLVEGEKAEMEMRFRAEIDMAKKRMEEMELYIKQLGVAKFSAEEEKKDMEVHFEWKIQGMLVEMDGLNVRIAEIGSEKEALERKVAETEADACRLTQSFNSGIDNLKGRIAELEHCVKVLEGEGDSAEEEKQRMEIGFELMKRDMVANVEELKQRIVAFGNERQVFERKLAEMDSLRGRVKELELCVKTLEKIRDAVEEEKRDMKEMFESKTQVMVADMNLLNNKIADIGKEKDVFERKLAEKEDYARQLERDGEKISHGMRMQIEELKKSKSVIEENLQELEGMIKNVQLDNEVKNKSVVALMQEKELIERKLKASESKSTRFLTMLRSMEDENMNADYDDMDEEVRNFAAEMKVIRDSFESRLAKEKAKNDSKRWGWVYPATSTIVAAISLAYAARGR</sequence>
<organism evidence="3 4">
    <name type="scientific">Dioscorea cayennensis subsp. rotundata</name>
    <name type="common">White Guinea yam</name>
    <name type="synonym">Dioscorea rotundata</name>
    <dbReference type="NCBI Taxonomy" id="55577"/>
    <lineage>
        <taxon>Eukaryota</taxon>
        <taxon>Viridiplantae</taxon>
        <taxon>Streptophyta</taxon>
        <taxon>Embryophyta</taxon>
        <taxon>Tracheophyta</taxon>
        <taxon>Spermatophyta</taxon>
        <taxon>Magnoliopsida</taxon>
        <taxon>Liliopsida</taxon>
        <taxon>Dioscoreales</taxon>
        <taxon>Dioscoreaceae</taxon>
        <taxon>Dioscorea</taxon>
    </lineage>
</organism>
<evidence type="ECO:0000313" key="4">
    <source>
        <dbReference type="RefSeq" id="XP_039146327.1"/>
    </source>
</evidence>
<feature type="region of interest" description="Disordered" evidence="2">
    <location>
        <begin position="1"/>
        <end position="34"/>
    </location>
</feature>
<protein>
    <submittedName>
        <fullName evidence="4">Myosin heavy chain, non-muscle-like</fullName>
    </submittedName>
</protein>
<dbReference type="GeneID" id="120283677"/>
<gene>
    <name evidence="4" type="primary">LOC120283677</name>
</gene>
<feature type="coiled-coil region" evidence="1">
    <location>
        <begin position="326"/>
        <end position="582"/>
    </location>
</feature>
<dbReference type="RefSeq" id="XP_039146327.1">
    <property type="nucleotide sequence ID" value="XM_039290393.1"/>
</dbReference>
<reference evidence="4" key="1">
    <citation type="submission" date="2025-08" db="UniProtKB">
        <authorList>
            <consortium name="RefSeq"/>
        </authorList>
    </citation>
    <scope>IDENTIFICATION</scope>
</reference>
<keyword evidence="1" id="KW-0175">Coiled coil</keyword>
<feature type="coiled-coil region" evidence="1">
    <location>
        <begin position="118"/>
        <end position="243"/>
    </location>
</feature>
<keyword evidence="3" id="KW-1185">Reference proteome</keyword>
<proteinExistence type="predicted"/>
<evidence type="ECO:0000256" key="2">
    <source>
        <dbReference type="SAM" id="MobiDB-lite"/>
    </source>
</evidence>
<evidence type="ECO:0000313" key="3">
    <source>
        <dbReference type="Proteomes" id="UP001515500"/>
    </source>
</evidence>
<name>A0AB40D3S1_DIOCR</name>
<evidence type="ECO:0000256" key="1">
    <source>
        <dbReference type="SAM" id="Coils"/>
    </source>
</evidence>
<accession>A0AB40D3S1</accession>
<dbReference type="AlphaFoldDB" id="A0AB40D3S1"/>
<dbReference type="Proteomes" id="UP001515500">
    <property type="component" value="Chromosome 19"/>
</dbReference>